<evidence type="ECO:0000313" key="2">
    <source>
        <dbReference type="Proteomes" id="UP000515159"/>
    </source>
</evidence>
<dbReference type="Proteomes" id="UP000515159">
    <property type="component" value="Chromosome 10"/>
</dbReference>
<organism evidence="2 3">
    <name type="scientific">Geotrypetes seraphini</name>
    <name type="common">Gaboon caecilian</name>
    <name type="synonym">Caecilia seraphini</name>
    <dbReference type="NCBI Taxonomy" id="260995"/>
    <lineage>
        <taxon>Eukaryota</taxon>
        <taxon>Metazoa</taxon>
        <taxon>Chordata</taxon>
        <taxon>Craniata</taxon>
        <taxon>Vertebrata</taxon>
        <taxon>Euteleostomi</taxon>
        <taxon>Amphibia</taxon>
        <taxon>Gymnophiona</taxon>
        <taxon>Geotrypetes</taxon>
    </lineage>
</organism>
<evidence type="ECO:0000313" key="3">
    <source>
        <dbReference type="RefSeq" id="XP_033815912.1"/>
    </source>
</evidence>
<accession>A0A6P8SCJ3</accession>
<dbReference type="GeneID" id="117367467"/>
<feature type="compositionally biased region" description="Basic and acidic residues" evidence="1">
    <location>
        <begin position="81"/>
        <end position="96"/>
    </location>
</feature>
<sequence length="147" mass="16541">MQALPQKTLEEGYRGEKRAMKFAIPRIWWEPMDHSSNCYFCLVGPSKCQTGKHASAITYSDIPSFIARVLLCPELPIPTPAEREQLSSEESSKLESEGDIADPVYNISSAADERNPYYPNQKDLNDLIKDLGFTKSNTALLTSRLKK</sequence>
<name>A0A6P8SCJ3_GEOSA</name>
<dbReference type="CTD" id="642968"/>
<gene>
    <name evidence="3" type="primary">FAM163B</name>
</gene>
<keyword evidence="2" id="KW-1185">Reference proteome</keyword>
<dbReference type="RefSeq" id="XP_033815912.1">
    <property type="nucleotide sequence ID" value="XM_033960021.1"/>
</dbReference>
<proteinExistence type="predicted"/>
<dbReference type="AlphaFoldDB" id="A0A6P8SCJ3"/>
<feature type="region of interest" description="Disordered" evidence="1">
    <location>
        <begin position="80"/>
        <end position="99"/>
    </location>
</feature>
<protein>
    <submittedName>
        <fullName evidence="3">Protein FAM163B isoform X2</fullName>
    </submittedName>
</protein>
<evidence type="ECO:0000256" key="1">
    <source>
        <dbReference type="SAM" id="MobiDB-lite"/>
    </source>
</evidence>
<reference evidence="3" key="1">
    <citation type="submission" date="2025-08" db="UniProtKB">
        <authorList>
            <consortium name="RefSeq"/>
        </authorList>
    </citation>
    <scope>IDENTIFICATION</scope>
</reference>